<keyword evidence="2" id="KW-0479">Metal-binding</keyword>
<dbReference type="InterPro" id="IPR050738">
    <property type="entry name" value="Sulfatase"/>
</dbReference>
<dbReference type="InterPro" id="IPR000917">
    <property type="entry name" value="Sulfatase_N"/>
</dbReference>
<evidence type="ECO:0000256" key="1">
    <source>
        <dbReference type="ARBA" id="ARBA00008779"/>
    </source>
</evidence>
<dbReference type="Proteomes" id="UP000232883">
    <property type="component" value="Chromosome"/>
</dbReference>
<comment type="similarity">
    <text evidence="1">Belongs to the sulfatase family.</text>
</comment>
<dbReference type="PANTHER" id="PTHR42693">
    <property type="entry name" value="ARYLSULFATASE FAMILY MEMBER"/>
    <property type="match status" value="1"/>
</dbReference>
<dbReference type="OrthoDB" id="975025at2"/>
<evidence type="ECO:0000313" key="6">
    <source>
        <dbReference type="EMBL" id="AUD05473.1"/>
    </source>
</evidence>
<feature type="domain" description="Sulfatase N-terminal" evidence="5">
    <location>
        <begin position="42"/>
        <end position="362"/>
    </location>
</feature>
<keyword evidence="7" id="KW-1185">Reference proteome</keyword>
<dbReference type="PANTHER" id="PTHR42693:SF53">
    <property type="entry name" value="ENDO-4-O-SULFATASE"/>
    <property type="match status" value="1"/>
</dbReference>
<evidence type="ECO:0000259" key="5">
    <source>
        <dbReference type="Pfam" id="PF00884"/>
    </source>
</evidence>
<dbReference type="InterPro" id="IPR024607">
    <property type="entry name" value="Sulfatase_CS"/>
</dbReference>
<dbReference type="CDD" id="cd16027">
    <property type="entry name" value="SGSH"/>
    <property type="match status" value="1"/>
</dbReference>
<dbReference type="PROSITE" id="PS00523">
    <property type="entry name" value="SULFATASE_1"/>
    <property type="match status" value="1"/>
</dbReference>
<dbReference type="AlphaFoldDB" id="A0A2K8Z6H4"/>
<dbReference type="EMBL" id="CP025096">
    <property type="protein sequence ID" value="AUD05473.1"/>
    <property type="molecule type" value="Genomic_DNA"/>
</dbReference>
<dbReference type="Gene3D" id="3.40.720.10">
    <property type="entry name" value="Alkaline Phosphatase, subunit A"/>
    <property type="match status" value="1"/>
</dbReference>
<evidence type="ECO:0000256" key="2">
    <source>
        <dbReference type="ARBA" id="ARBA00022723"/>
    </source>
</evidence>
<reference evidence="6 7" key="1">
    <citation type="submission" date="2017-11" db="EMBL/GenBank/DDBJ databases">
        <title>Taxonomic description and genome sequences of Spirosoma HA7 sp. nov., isolated from pollen microhabitat of Corylus avellana.</title>
        <authorList>
            <person name="Ambika Manirajan B."/>
            <person name="Suarez C."/>
            <person name="Ratering S."/>
            <person name="Geissler-Plaum R."/>
            <person name="Cardinale M."/>
            <person name="Sylvia S."/>
        </authorList>
    </citation>
    <scope>NUCLEOTIDE SEQUENCE [LARGE SCALE GENOMIC DNA]</scope>
    <source>
        <strain evidence="6 7">HA7</strain>
    </source>
</reference>
<name>A0A2K8Z6H4_9BACT</name>
<dbReference type="InterPro" id="IPR017850">
    <property type="entry name" value="Alkaline_phosphatase_core_sf"/>
</dbReference>
<evidence type="ECO:0000256" key="4">
    <source>
        <dbReference type="ARBA" id="ARBA00022837"/>
    </source>
</evidence>
<dbReference type="KEGG" id="spir:CWM47_28675"/>
<dbReference type="GO" id="GO:0004065">
    <property type="term" value="F:arylsulfatase activity"/>
    <property type="evidence" value="ECO:0007669"/>
    <property type="project" value="TreeGrafter"/>
</dbReference>
<dbReference type="GO" id="GO:0046872">
    <property type="term" value="F:metal ion binding"/>
    <property type="evidence" value="ECO:0007669"/>
    <property type="project" value="UniProtKB-KW"/>
</dbReference>
<keyword evidence="4" id="KW-0106">Calcium</keyword>
<proteinExistence type="inferred from homology"/>
<dbReference type="SUPFAM" id="SSF53649">
    <property type="entry name" value="Alkaline phosphatase-like"/>
    <property type="match status" value="1"/>
</dbReference>
<evidence type="ECO:0000256" key="3">
    <source>
        <dbReference type="ARBA" id="ARBA00022801"/>
    </source>
</evidence>
<sequence>MSFAFNRFLIGLYIVGGLLGKFAWKNHLKSREYFRYQTDTRPNIVLIVADDHGREALGCYGNLNPTGTLPVKPTIRTPHIDQLAADGARFSNAFCTTASCSPSRSVLLTGQHNHANGMYGLEHQEHHFSSFDTVQSLPVLLEKAGYRTARIGKLHVAPEKVYHFQQVLKAGGVNDPASIGRSPVEMARQCYSFLDDKSADASHPFFLYFATDDPHRSNTVAPDGSPVFDGSKPNLFGNRPGGYPQVGDHFYQPRDVRVPAYLPDTKACRAELAQYYESIGRLDAGVGRLIDYLKDTGHYDNTLIIYLSDNGAPFPGAKTTLYEPGMRLPCIIKLPKPQKPGFVQDAMISWVDITPTLLDFANAWPGNTHKQGRSFKSIIEQERVQGWDDVYASHSLHEVTMYYPMRVLRERRYKLIVNLAHQLPYPMALDLYNSFTWQDILRTKQTHFGKRTVTAYLQRPRLELYDLQTDPDEVKNLAANPHYRDVLTRMQTKLNQFQKQTRDPWVDK</sequence>
<organism evidence="6 7">
    <name type="scientific">Spirosoma pollinicola</name>
    <dbReference type="NCBI Taxonomy" id="2057025"/>
    <lineage>
        <taxon>Bacteria</taxon>
        <taxon>Pseudomonadati</taxon>
        <taxon>Bacteroidota</taxon>
        <taxon>Cytophagia</taxon>
        <taxon>Cytophagales</taxon>
        <taxon>Cytophagaceae</taxon>
        <taxon>Spirosoma</taxon>
    </lineage>
</organism>
<evidence type="ECO:0000313" key="7">
    <source>
        <dbReference type="Proteomes" id="UP000232883"/>
    </source>
</evidence>
<protein>
    <submittedName>
        <fullName evidence="6">Heparan N-sulfatase</fullName>
    </submittedName>
</protein>
<dbReference type="RefSeq" id="WP_100992026.1">
    <property type="nucleotide sequence ID" value="NZ_CP025096.1"/>
</dbReference>
<dbReference type="Pfam" id="PF00884">
    <property type="entry name" value="Sulfatase"/>
    <property type="match status" value="1"/>
</dbReference>
<keyword evidence="3" id="KW-0378">Hydrolase</keyword>
<gene>
    <name evidence="6" type="ORF">CWM47_28675</name>
</gene>
<accession>A0A2K8Z6H4</accession>